<gene>
    <name evidence="1" type="ORF">LMG7974_01126</name>
</gene>
<organism evidence="1 2">
    <name type="scientific">Campylobacter majalis</name>
    <dbReference type="NCBI Taxonomy" id="2790656"/>
    <lineage>
        <taxon>Bacteria</taxon>
        <taxon>Pseudomonadati</taxon>
        <taxon>Campylobacterota</taxon>
        <taxon>Epsilonproteobacteria</taxon>
        <taxon>Campylobacterales</taxon>
        <taxon>Campylobacteraceae</taxon>
        <taxon>Campylobacter</taxon>
    </lineage>
</organism>
<comment type="caution">
    <text evidence="1">The sequence shown here is derived from an EMBL/GenBank/DDBJ whole genome shotgun (WGS) entry which is preliminary data.</text>
</comment>
<reference evidence="1 2" key="1">
    <citation type="submission" date="2020-11" db="EMBL/GenBank/DDBJ databases">
        <authorList>
            <person name="Peeters C."/>
        </authorList>
    </citation>
    <scope>NUCLEOTIDE SEQUENCE [LARGE SCALE GENOMIC DNA]</scope>
    <source>
        <strain evidence="1 2">LMG 7974</strain>
    </source>
</reference>
<accession>A0ABN7K8D8</accession>
<evidence type="ECO:0008006" key="3">
    <source>
        <dbReference type="Google" id="ProtNLM"/>
    </source>
</evidence>
<proteinExistence type="predicted"/>
<protein>
    <recommendedName>
        <fullName evidence="3">Lipoprotein</fullName>
    </recommendedName>
</protein>
<dbReference type="PROSITE" id="PS51257">
    <property type="entry name" value="PROKAR_LIPOPROTEIN"/>
    <property type="match status" value="1"/>
</dbReference>
<evidence type="ECO:0000313" key="2">
    <source>
        <dbReference type="Proteomes" id="UP000789803"/>
    </source>
</evidence>
<keyword evidence="2" id="KW-1185">Reference proteome</keyword>
<dbReference type="Proteomes" id="UP000789803">
    <property type="component" value="Unassembled WGS sequence"/>
</dbReference>
<evidence type="ECO:0000313" key="1">
    <source>
        <dbReference type="EMBL" id="CAD7288736.1"/>
    </source>
</evidence>
<dbReference type="EMBL" id="CAJHOF010000009">
    <property type="protein sequence ID" value="CAD7288736.1"/>
    <property type="molecule type" value="Genomic_DNA"/>
</dbReference>
<name>A0ABN7K8D8_9BACT</name>
<sequence>MKRVIYALLLIVFFVGCADKKPPIYTKSYHATLISPMIKISDVAFLHVHDKFLNMQIYSFGVNTADIKISKNICLNQSCLNQSKFNERFFLARHYDGLLAEILTAKPIFDKDSLIKTQCGFNQNIKKNFIEYEICAGNIKFIDTKNKIKIVLKEL</sequence>
<dbReference type="RefSeq" id="WP_229932928.1">
    <property type="nucleotide sequence ID" value="NZ_CAJHOF010000009.1"/>
</dbReference>